<sequence length="121" mass="13181">MMTIAIIAHDGKKADMVQFLNEHREILDSKKIKLVSTGTTGEKAKKAGFNVEALLSGPLGGDAQIAAGVAEKDIHMVIFFRDPLAKHPHEPDIFMLMRLCDVYDVPLATNPSTAELLLKGL</sequence>
<keyword evidence="5" id="KW-1185">Reference proteome</keyword>
<keyword evidence="2" id="KW-0456">Lyase</keyword>
<reference evidence="5" key="1">
    <citation type="journal article" date="2019" name="Int. J. Syst. Evol. Microbiol.">
        <title>The Global Catalogue of Microorganisms (GCM) 10K type strain sequencing project: providing services to taxonomists for standard genome sequencing and annotation.</title>
        <authorList>
            <consortium name="The Broad Institute Genomics Platform"/>
            <consortium name="The Broad Institute Genome Sequencing Center for Infectious Disease"/>
            <person name="Wu L."/>
            <person name="Ma J."/>
        </authorList>
    </citation>
    <scope>NUCLEOTIDE SEQUENCE [LARGE SCALE GENOMIC DNA]</scope>
    <source>
        <strain evidence="5">JCM 15974</strain>
    </source>
</reference>
<dbReference type="Gene3D" id="3.40.50.1380">
    <property type="entry name" value="Methylglyoxal synthase-like domain"/>
    <property type="match status" value="1"/>
</dbReference>
<feature type="binding site" evidence="2">
    <location>
        <begin position="56"/>
        <end position="57"/>
    </location>
    <ligand>
        <name>substrate</name>
    </ligand>
</feature>
<dbReference type="NCBIfam" id="TIGR00160">
    <property type="entry name" value="MGSA"/>
    <property type="match status" value="1"/>
</dbReference>
<feature type="binding site" evidence="2">
    <location>
        <position position="9"/>
    </location>
    <ligand>
        <name>substrate</name>
    </ligand>
</feature>
<dbReference type="HAMAP" id="MF_00549">
    <property type="entry name" value="Methylglyoxal_synth"/>
    <property type="match status" value="1"/>
</dbReference>
<evidence type="ECO:0000313" key="5">
    <source>
        <dbReference type="Proteomes" id="UP001501758"/>
    </source>
</evidence>
<name>A0ABP3U7D9_9FLAO</name>
<dbReference type="InterPro" id="IPR036914">
    <property type="entry name" value="MGS-like_dom_sf"/>
</dbReference>
<dbReference type="PIRSF" id="PIRSF006614">
    <property type="entry name" value="Methylglyox_syn"/>
    <property type="match status" value="1"/>
</dbReference>
<evidence type="ECO:0000313" key="4">
    <source>
        <dbReference type="EMBL" id="GAA0723268.1"/>
    </source>
</evidence>
<dbReference type="SMART" id="SM00851">
    <property type="entry name" value="MGS"/>
    <property type="match status" value="1"/>
</dbReference>
<protein>
    <recommendedName>
        <fullName evidence="2">Methylglyoxal synthase</fullName>
        <shortName evidence="2">MGS</shortName>
        <ecNumber evidence="2">4.2.3.3</ecNumber>
    </recommendedName>
</protein>
<comment type="catalytic activity">
    <reaction evidence="2">
        <text>dihydroxyacetone phosphate = methylglyoxal + phosphate</text>
        <dbReference type="Rhea" id="RHEA:17937"/>
        <dbReference type="ChEBI" id="CHEBI:17158"/>
        <dbReference type="ChEBI" id="CHEBI:43474"/>
        <dbReference type="ChEBI" id="CHEBI:57642"/>
        <dbReference type="EC" id="4.2.3.3"/>
    </reaction>
</comment>
<organism evidence="4 5">
    <name type="scientific">Aquimarina litoralis</name>
    <dbReference type="NCBI Taxonomy" id="584605"/>
    <lineage>
        <taxon>Bacteria</taxon>
        <taxon>Pseudomonadati</taxon>
        <taxon>Bacteroidota</taxon>
        <taxon>Flavobacteriia</taxon>
        <taxon>Flavobacteriales</taxon>
        <taxon>Flavobacteriaceae</taxon>
        <taxon>Aquimarina</taxon>
    </lineage>
</organism>
<gene>
    <name evidence="2 4" type="primary">mgsA</name>
    <name evidence="4" type="ORF">GCM10009430_26530</name>
</gene>
<dbReference type="EMBL" id="BAAAGE010000002">
    <property type="protein sequence ID" value="GAA0723268.1"/>
    <property type="molecule type" value="Genomic_DNA"/>
</dbReference>
<dbReference type="Proteomes" id="UP001501758">
    <property type="component" value="Unassembled WGS sequence"/>
</dbReference>
<dbReference type="NCBIfam" id="NF003559">
    <property type="entry name" value="PRK05234.1"/>
    <property type="match status" value="1"/>
</dbReference>
<comment type="function">
    <text evidence="2">Catalyzes the formation of methylglyoxal from dihydroxyacetone phosphate.</text>
</comment>
<evidence type="ECO:0000256" key="2">
    <source>
        <dbReference type="HAMAP-Rule" id="MF_00549"/>
    </source>
</evidence>
<comment type="similarity">
    <text evidence="1 2">Belongs to the methylglyoxal synthase family.</text>
</comment>
<dbReference type="InterPro" id="IPR018148">
    <property type="entry name" value="Methylglyoxal_synth_AS"/>
</dbReference>
<dbReference type="EC" id="4.2.3.3" evidence="2"/>
<comment type="caution">
    <text evidence="4">The sequence shown here is derived from an EMBL/GenBank/DDBJ whole genome shotgun (WGS) entry which is preliminary data.</text>
</comment>
<dbReference type="PANTHER" id="PTHR30492:SF0">
    <property type="entry name" value="METHYLGLYOXAL SYNTHASE"/>
    <property type="match status" value="1"/>
</dbReference>
<feature type="binding site" evidence="2">
    <location>
        <begin position="37"/>
        <end position="40"/>
    </location>
    <ligand>
        <name>substrate</name>
    </ligand>
</feature>
<feature type="active site" description="Proton donor/acceptor" evidence="2">
    <location>
        <position position="62"/>
    </location>
</feature>
<dbReference type="PROSITE" id="PS51855">
    <property type="entry name" value="MGS"/>
    <property type="match status" value="1"/>
</dbReference>
<dbReference type="PANTHER" id="PTHR30492">
    <property type="entry name" value="METHYLGLYOXAL SYNTHASE"/>
    <property type="match status" value="1"/>
</dbReference>
<feature type="binding site" evidence="2">
    <location>
        <position position="13"/>
    </location>
    <ligand>
        <name>substrate</name>
    </ligand>
</feature>
<evidence type="ECO:0000256" key="1">
    <source>
        <dbReference type="ARBA" id="ARBA00006287"/>
    </source>
</evidence>
<feature type="binding site" evidence="2">
    <location>
        <position position="89"/>
    </location>
    <ligand>
        <name>substrate</name>
    </ligand>
</feature>
<feature type="domain" description="MGS-like" evidence="3">
    <location>
        <begin position="1"/>
        <end position="121"/>
    </location>
</feature>
<dbReference type="CDD" id="cd01422">
    <property type="entry name" value="MGS"/>
    <property type="match status" value="1"/>
</dbReference>
<dbReference type="SUPFAM" id="SSF52335">
    <property type="entry name" value="Methylglyoxal synthase-like"/>
    <property type="match status" value="1"/>
</dbReference>
<dbReference type="Pfam" id="PF02142">
    <property type="entry name" value="MGS"/>
    <property type="match status" value="1"/>
</dbReference>
<dbReference type="InterPro" id="IPR004363">
    <property type="entry name" value="Methylgl_synth"/>
</dbReference>
<evidence type="ECO:0000259" key="3">
    <source>
        <dbReference type="PROSITE" id="PS51855"/>
    </source>
</evidence>
<dbReference type="PROSITE" id="PS01335">
    <property type="entry name" value="METHYLGLYOXAL_SYNTH"/>
    <property type="match status" value="1"/>
</dbReference>
<dbReference type="InterPro" id="IPR011607">
    <property type="entry name" value="MGS-like_dom"/>
</dbReference>
<accession>A0ABP3U7D9</accession>
<proteinExistence type="inferred from homology"/>